<name>A0A2S7CAB8_9XANT</name>
<reference evidence="2 3" key="1">
    <citation type="submission" date="2016-08" db="EMBL/GenBank/DDBJ databases">
        <authorList>
            <person name="Seilhamer J.J."/>
        </authorList>
    </citation>
    <scope>NUCLEOTIDE SEQUENCE [LARGE SCALE GENOMIC DNA]</scope>
    <source>
        <strain evidence="2 3">CFBP7245</strain>
    </source>
</reference>
<dbReference type="AlphaFoldDB" id="A0A2S7CAB8"/>
<comment type="caution">
    <text evidence="2">The sequence shown here is derived from an EMBL/GenBank/DDBJ whole genome shotgun (WGS) entry which is preliminary data.</text>
</comment>
<protein>
    <submittedName>
        <fullName evidence="2">Lectin</fullName>
    </submittedName>
</protein>
<feature type="region of interest" description="Disordered" evidence="1">
    <location>
        <begin position="26"/>
        <end position="62"/>
    </location>
</feature>
<evidence type="ECO:0000313" key="3">
    <source>
        <dbReference type="Proteomes" id="UP000238908"/>
    </source>
</evidence>
<proteinExistence type="predicted"/>
<dbReference type="PROSITE" id="PS51257">
    <property type="entry name" value="PROKAR_LIPOPROTEIN"/>
    <property type="match status" value="1"/>
</dbReference>
<organism evidence="2 3">
    <name type="scientific">Xanthomonas dyei</name>
    <dbReference type="NCBI Taxonomy" id="743699"/>
    <lineage>
        <taxon>Bacteria</taxon>
        <taxon>Pseudomonadati</taxon>
        <taxon>Pseudomonadota</taxon>
        <taxon>Gammaproteobacteria</taxon>
        <taxon>Lysobacterales</taxon>
        <taxon>Lysobacteraceae</taxon>
        <taxon>Xanthomonas</taxon>
    </lineage>
</organism>
<evidence type="ECO:0000313" key="2">
    <source>
        <dbReference type="EMBL" id="PPU58502.1"/>
    </source>
</evidence>
<gene>
    <name evidence="2" type="ORF">XdyCFBP7245_03055</name>
</gene>
<feature type="compositionally biased region" description="Low complexity" evidence="1">
    <location>
        <begin position="26"/>
        <end position="51"/>
    </location>
</feature>
<dbReference type="EMBL" id="MDEE01000002">
    <property type="protein sequence ID" value="PPU58502.1"/>
    <property type="molecule type" value="Genomic_DNA"/>
</dbReference>
<dbReference type="Proteomes" id="UP000238908">
    <property type="component" value="Unassembled WGS sequence"/>
</dbReference>
<dbReference type="RefSeq" id="WP_104614341.1">
    <property type="nucleotide sequence ID" value="NZ_CP167817.1"/>
</dbReference>
<evidence type="ECO:0000256" key="1">
    <source>
        <dbReference type="SAM" id="MobiDB-lite"/>
    </source>
</evidence>
<accession>A0A2S7CAB8</accession>
<sequence>MTRRLLGWIGVVLVVAGCHRGDDVPAAQAPADTAHAPVASANDQPADAVPPATAPPGTFPPHLRQQPTTLARMDGYGDLWLGMDAVQARKAWGGELRGDTASDGGCYVLRPQWADDARRFGFMFEGDHLVRYQTNEPKEIAPGGGKVGMTVAQLRALYPEGLDAQPHKYLPGAQTLRHADAARQSALVFETDAGGTVSSWRVGQAPQVDYVEGCG</sequence>